<name>A0A9W6P204_9ACTN</name>
<evidence type="ECO:0000313" key="1">
    <source>
        <dbReference type="EMBL" id="GLU45654.1"/>
    </source>
</evidence>
<proteinExistence type="predicted"/>
<keyword evidence="2" id="KW-1185">Reference proteome</keyword>
<protein>
    <submittedName>
        <fullName evidence="1">Uncharacterized protein</fullName>
    </submittedName>
</protein>
<accession>A0A9W6P204</accession>
<organism evidence="1 2">
    <name type="scientific">Nocardiopsis ansamitocini</name>
    <dbReference type="NCBI Taxonomy" id="1670832"/>
    <lineage>
        <taxon>Bacteria</taxon>
        <taxon>Bacillati</taxon>
        <taxon>Actinomycetota</taxon>
        <taxon>Actinomycetes</taxon>
        <taxon>Streptosporangiales</taxon>
        <taxon>Nocardiopsidaceae</taxon>
        <taxon>Nocardiopsis</taxon>
    </lineage>
</organism>
<dbReference type="Proteomes" id="UP001165092">
    <property type="component" value="Unassembled WGS sequence"/>
</dbReference>
<dbReference type="EMBL" id="BSQG01000001">
    <property type="protein sequence ID" value="GLU45654.1"/>
    <property type="molecule type" value="Genomic_DNA"/>
</dbReference>
<evidence type="ECO:0000313" key="2">
    <source>
        <dbReference type="Proteomes" id="UP001165092"/>
    </source>
</evidence>
<reference evidence="1" key="1">
    <citation type="submission" date="2023-02" db="EMBL/GenBank/DDBJ databases">
        <title>Nocardiopsis ansamitocini NBRC 112285.</title>
        <authorList>
            <person name="Ichikawa N."/>
            <person name="Sato H."/>
            <person name="Tonouchi N."/>
        </authorList>
    </citation>
    <scope>NUCLEOTIDE SEQUENCE</scope>
    <source>
        <strain evidence="1">NBRC 112285</strain>
    </source>
</reference>
<comment type="caution">
    <text evidence="1">The sequence shown here is derived from an EMBL/GenBank/DDBJ whole genome shotgun (WGS) entry which is preliminary data.</text>
</comment>
<gene>
    <name evidence="1" type="ORF">Nans01_00050</name>
</gene>
<dbReference type="AlphaFoldDB" id="A0A9W6P204"/>
<sequence length="89" mass="9580">MRAEVGLGFVQRDDLCGGKRERELGDQGVVHAGPFEWGAVCVSGSALAEGPGSGPSPGRFLRACASPHPWHPPVTGEWCCQCRFYQRPL</sequence>